<organism evidence="2 3">
    <name type="scientific">Nannocystis exedens</name>
    <dbReference type="NCBI Taxonomy" id="54"/>
    <lineage>
        <taxon>Bacteria</taxon>
        <taxon>Pseudomonadati</taxon>
        <taxon>Myxococcota</taxon>
        <taxon>Polyangia</taxon>
        <taxon>Nannocystales</taxon>
        <taxon>Nannocystaceae</taxon>
        <taxon>Nannocystis</taxon>
    </lineage>
</organism>
<evidence type="ECO:0000256" key="1">
    <source>
        <dbReference type="SAM" id="MobiDB-lite"/>
    </source>
</evidence>
<dbReference type="RefSeq" id="WP_143141066.1">
    <property type="nucleotide sequence ID" value="NZ_FOMX01000024.1"/>
</dbReference>
<evidence type="ECO:0008006" key="4">
    <source>
        <dbReference type="Google" id="ProtNLM"/>
    </source>
</evidence>
<sequence>MVARSKVLRIASIVDGLVCDELHQSAAEAVTAGTDVDNQLLCFGAAVPKRHVLFIVQEGRYVLDLPPRVGGQLVMRGRSVNLGQLWRKRLREDPRARSVRVVLDPSARGKLDIGETTLLFQFAAPQPVPPKPPFPVEFKARPSNMWTRSDMATLMAAFMLFGPYFIWASNKHIDYAIEPEIDERFLRVMNLEKPKKKEPEEEKKDDEEEVLAKEDEKLTPKEEVKVIDKPVITQKTYSKEAMDKARGVGIARVLGTYGGDGPGTVFDVIQSTENNLGELFAAGMTATVLPDGTVVSPFVPGGEGISAQGAIVATKGFEAQGPELAELEKKERKINSSVKSSGADVYGDADKKAVQATIRQRTGALQACYNKALQTNPGLAGKISYTITISVMGTVTDVRINDDTLQDGGVQTCTVAKIKGWRFPTTPGAEQASDVTFSVVFSGGS</sequence>
<evidence type="ECO:0000313" key="2">
    <source>
        <dbReference type="EMBL" id="SFE98139.1"/>
    </source>
</evidence>
<name>A0A1I2EZE4_9BACT</name>
<dbReference type="NCBIfam" id="NF033768">
    <property type="entry name" value="myxo_SS_tail"/>
    <property type="match status" value="1"/>
</dbReference>
<dbReference type="STRING" id="54.SAMN02745121_06353"/>
<dbReference type="InterPro" id="IPR049806">
    <property type="entry name" value="MasK-like_C"/>
</dbReference>
<dbReference type="EMBL" id="FOMX01000024">
    <property type="protein sequence ID" value="SFE98139.1"/>
    <property type="molecule type" value="Genomic_DNA"/>
</dbReference>
<evidence type="ECO:0000313" key="3">
    <source>
        <dbReference type="Proteomes" id="UP000199400"/>
    </source>
</evidence>
<keyword evidence="3" id="KW-1185">Reference proteome</keyword>
<dbReference type="Proteomes" id="UP000199400">
    <property type="component" value="Unassembled WGS sequence"/>
</dbReference>
<protein>
    <recommendedName>
        <fullName evidence="4">AgmX/PglI C-terminal domain-containing protein</fullName>
    </recommendedName>
</protein>
<accession>A0A1I2EZE4</accession>
<reference evidence="3" key="1">
    <citation type="submission" date="2016-10" db="EMBL/GenBank/DDBJ databases">
        <authorList>
            <person name="Varghese N."/>
            <person name="Submissions S."/>
        </authorList>
    </citation>
    <scope>NUCLEOTIDE SEQUENCE [LARGE SCALE GENOMIC DNA]</scope>
    <source>
        <strain evidence="3">ATCC 25963</strain>
    </source>
</reference>
<dbReference type="OrthoDB" id="5392467at2"/>
<gene>
    <name evidence="2" type="ORF">SAMN02745121_06353</name>
</gene>
<dbReference type="AlphaFoldDB" id="A0A1I2EZE4"/>
<proteinExistence type="predicted"/>
<feature type="region of interest" description="Disordered" evidence="1">
    <location>
        <begin position="195"/>
        <end position="215"/>
    </location>
</feature>